<name>A0A383BUK9_9ZZZZ</name>
<dbReference type="EMBL" id="UINC01203023">
    <property type="protein sequence ID" value="SVE23088.1"/>
    <property type="molecule type" value="Genomic_DNA"/>
</dbReference>
<evidence type="ECO:0008006" key="3">
    <source>
        <dbReference type="Google" id="ProtNLM"/>
    </source>
</evidence>
<keyword evidence="1" id="KW-1133">Transmembrane helix</keyword>
<dbReference type="InterPro" id="IPR052724">
    <property type="entry name" value="GT117_domain-containing"/>
</dbReference>
<feature type="transmembrane region" description="Helical" evidence="1">
    <location>
        <begin position="12"/>
        <end position="29"/>
    </location>
</feature>
<evidence type="ECO:0000313" key="2">
    <source>
        <dbReference type="EMBL" id="SVE23088.1"/>
    </source>
</evidence>
<dbReference type="PANTHER" id="PTHR16214">
    <property type="entry name" value="TRANSMEMBRANE PROTEIN 260"/>
    <property type="match status" value="1"/>
</dbReference>
<accession>A0A383BUK9</accession>
<evidence type="ECO:0000256" key="1">
    <source>
        <dbReference type="SAM" id="Phobius"/>
    </source>
</evidence>
<sequence>MSFTVKSNNPNLIYPCFLAIGLLSLYLTTMPNFATLEDSGLFIAVAHEPGIAHPPGYPVYTILAHLLAWIPLGTV</sequence>
<dbReference type="PANTHER" id="PTHR16214:SF3">
    <property type="entry name" value="TRANSMEMBRANE PROTEIN 260"/>
    <property type="match status" value="1"/>
</dbReference>
<keyword evidence="1" id="KW-0812">Transmembrane</keyword>
<protein>
    <recommendedName>
        <fullName evidence="3">DUF2723 domain-containing protein</fullName>
    </recommendedName>
</protein>
<keyword evidence="1" id="KW-0472">Membrane</keyword>
<reference evidence="2" key="1">
    <citation type="submission" date="2018-05" db="EMBL/GenBank/DDBJ databases">
        <authorList>
            <person name="Lanie J.A."/>
            <person name="Ng W.-L."/>
            <person name="Kazmierczak K.M."/>
            <person name="Andrzejewski T.M."/>
            <person name="Davidsen T.M."/>
            <person name="Wayne K.J."/>
            <person name="Tettelin H."/>
            <person name="Glass J.I."/>
            <person name="Rusch D."/>
            <person name="Podicherti R."/>
            <person name="Tsui H.-C.T."/>
            <person name="Winkler M.E."/>
        </authorList>
    </citation>
    <scope>NUCLEOTIDE SEQUENCE</scope>
</reference>
<organism evidence="2">
    <name type="scientific">marine metagenome</name>
    <dbReference type="NCBI Taxonomy" id="408172"/>
    <lineage>
        <taxon>unclassified sequences</taxon>
        <taxon>metagenomes</taxon>
        <taxon>ecological metagenomes</taxon>
    </lineage>
</organism>
<proteinExistence type="predicted"/>
<feature type="non-terminal residue" evidence="2">
    <location>
        <position position="75"/>
    </location>
</feature>
<gene>
    <name evidence="2" type="ORF">METZ01_LOCUS475942</name>
</gene>
<dbReference type="InterPro" id="IPR021280">
    <property type="entry name" value="TMEM260-like"/>
</dbReference>
<dbReference type="AlphaFoldDB" id="A0A383BUK9"/>
<dbReference type="Pfam" id="PF11028">
    <property type="entry name" value="TMEM260-like"/>
    <property type="match status" value="1"/>
</dbReference>